<dbReference type="AlphaFoldDB" id="A0A8J7QNU6"/>
<comment type="caution">
    <text evidence="6">The sequence shown here is derived from an EMBL/GenBank/DDBJ whole genome shotgun (WGS) entry which is preliminary data.</text>
</comment>
<dbReference type="GO" id="GO:0005975">
    <property type="term" value="P:carbohydrate metabolic process"/>
    <property type="evidence" value="ECO:0007669"/>
    <property type="project" value="InterPro"/>
</dbReference>
<evidence type="ECO:0000256" key="2">
    <source>
        <dbReference type="ARBA" id="ARBA00022679"/>
    </source>
</evidence>
<proteinExistence type="inferred from homology"/>
<dbReference type="SUPFAM" id="SSF53067">
    <property type="entry name" value="Actin-like ATPase domain"/>
    <property type="match status" value="2"/>
</dbReference>
<evidence type="ECO:0000259" key="4">
    <source>
        <dbReference type="Pfam" id="PF00370"/>
    </source>
</evidence>
<dbReference type="GO" id="GO:0016301">
    <property type="term" value="F:kinase activity"/>
    <property type="evidence" value="ECO:0007669"/>
    <property type="project" value="UniProtKB-KW"/>
</dbReference>
<gene>
    <name evidence="6" type="ORF">J3U88_25585</name>
</gene>
<dbReference type="Gene3D" id="3.30.420.40">
    <property type="match status" value="2"/>
</dbReference>
<dbReference type="Pfam" id="PF00370">
    <property type="entry name" value="FGGY_N"/>
    <property type="match status" value="1"/>
</dbReference>
<evidence type="ECO:0000313" key="7">
    <source>
        <dbReference type="Proteomes" id="UP000664417"/>
    </source>
</evidence>
<feature type="domain" description="Carbohydrate kinase FGGY N-terminal" evidence="4">
    <location>
        <begin position="8"/>
        <end position="254"/>
    </location>
</feature>
<sequence>MHRGEQLLAIDNGTQSLRALIFDLRGQLIAKVRVPFKPYESPEAGWAEQDVAVYWSALVTACQKLWREPGVRKDALAGVSVTTQRGTVVNLDAAGNPLRPAILWLDQRVTRGQPPIGGAWGWLFRLAGLRHTIAYLQANAESNWLIRHQPDVWRKTDKFVLLSGFLNYRLTGRHVDSIGSQVGYIPFDYKKLRWAGARDWKWQALGIAPEQLNELVTPGTVMGEITAAAAEETGIPAGLPVIAAAADKACEVLGAGSLTPEIGCLSYGTTATINTTNAAYVEPIPFIPPYPAGVPGCYSPEIQIFRGYWMVEWFKQEFGHKEMVEAGHMGIPPEQLLEALIKDIPAGSEGLMLQPYWTPGIKLPGPEAKGGVVGFTESHTRGHLYRAILEGLAYALREGKERVARRSRQPITAIRVSGGGSQSDTALQITADVFGLPTARPHTYETSGLGAAMIAAVGLGLHADFPTAVREMTHLGRVFEPVEADRQRYDALYREVYLKMYDRLRPLYKSLQRVMGR</sequence>
<feature type="domain" description="Carbohydrate kinase FGGY C-terminal" evidence="5">
    <location>
        <begin position="265"/>
        <end position="458"/>
    </location>
</feature>
<dbReference type="PANTHER" id="PTHR43095">
    <property type="entry name" value="SUGAR KINASE"/>
    <property type="match status" value="1"/>
</dbReference>
<accession>A0A8J7QNU6</accession>
<evidence type="ECO:0000256" key="3">
    <source>
        <dbReference type="ARBA" id="ARBA00022777"/>
    </source>
</evidence>
<dbReference type="InterPro" id="IPR018484">
    <property type="entry name" value="FGGY_N"/>
</dbReference>
<evidence type="ECO:0000256" key="1">
    <source>
        <dbReference type="ARBA" id="ARBA00009156"/>
    </source>
</evidence>
<dbReference type="InterPro" id="IPR043129">
    <property type="entry name" value="ATPase_NBD"/>
</dbReference>
<dbReference type="PANTHER" id="PTHR43095:SF5">
    <property type="entry name" value="XYLULOSE KINASE"/>
    <property type="match status" value="1"/>
</dbReference>
<keyword evidence="2" id="KW-0808">Transferase</keyword>
<dbReference type="InterPro" id="IPR018485">
    <property type="entry name" value="FGGY_C"/>
</dbReference>
<evidence type="ECO:0000313" key="6">
    <source>
        <dbReference type="EMBL" id="MBO1321878.1"/>
    </source>
</evidence>
<keyword evidence="3 6" id="KW-0418">Kinase</keyword>
<evidence type="ECO:0000259" key="5">
    <source>
        <dbReference type="Pfam" id="PF02782"/>
    </source>
</evidence>
<organism evidence="6 7">
    <name type="scientific">Acanthopleuribacter pedis</name>
    <dbReference type="NCBI Taxonomy" id="442870"/>
    <lineage>
        <taxon>Bacteria</taxon>
        <taxon>Pseudomonadati</taxon>
        <taxon>Acidobacteriota</taxon>
        <taxon>Holophagae</taxon>
        <taxon>Acanthopleuribacterales</taxon>
        <taxon>Acanthopleuribacteraceae</taxon>
        <taxon>Acanthopleuribacter</taxon>
    </lineage>
</organism>
<dbReference type="EMBL" id="JAFREP010000028">
    <property type="protein sequence ID" value="MBO1321878.1"/>
    <property type="molecule type" value="Genomic_DNA"/>
</dbReference>
<comment type="similarity">
    <text evidence="1">Belongs to the FGGY kinase family.</text>
</comment>
<keyword evidence="7" id="KW-1185">Reference proteome</keyword>
<name>A0A8J7QNU6_9BACT</name>
<protein>
    <submittedName>
        <fullName evidence="6">FGGY-family carbohydrate kinase</fullName>
    </submittedName>
</protein>
<dbReference type="InterPro" id="IPR000577">
    <property type="entry name" value="Carb_kinase_FGGY"/>
</dbReference>
<dbReference type="CDD" id="cd07779">
    <property type="entry name" value="ASKHA_NBD_FGGY_YgcE-like"/>
    <property type="match status" value="1"/>
</dbReference>
<dbReference type="InterPro" id="IPR050406">
    <property type="entry name" value="FGGY_Carb_Kinase"/>
</dbReference>
<dbReference type="PIRSF" id="PIRSF000538">
    <property type="entry name" value="GlpK"/>
    <property type="match status" value="1"/>
</dbReference>
<reference evidence="6" key="1">
    <citation type="submission" date="2021-03" db="EMBL/GenBank/DDBJ databases">
        <authorList>
            <person name="Wang G."/>
        </authorList>
    </citation>
    <scope>NUCLEOTIDE SEQUENCE</scope>
    <source>
        <strain evidence="6">KCTC 12899</strain>
    </source>
</reference>
<dbReference type="Pfam" id="PF02782">
    <property type="entry name" value="FGGY_C"/>
    <property type="match status" value="1"/>
</dbReference>
<dbReference type="RefSeq" id="WP_207861851.1">
    <property type="nucleotide sequence ID" value="NZ_JAFREP010000028.1"/>
</dbReference>
<dbReference type="Proteomes" id="UP000664417">
    <property type="component" value="Unassembled WGS sequence"/>
</dbReference>